<sequence length="508" mass="56918">MVHLFLIVFLNIFLPVYVLDDVLATRTKACSCNPISTLILNKNNQKANFTPTLTEYYCSNTICNWKIEINYDLPQPSILYMDFNKKNIRSQDCLTITNCNYRTLFTECESVSLVSSTGYFFQENELCINFNTANIPTGYEQNSTNGAPVWSLAFTFINAPPIKPISLNSSNPAIAVHTTELFNGIGMLTVIADHGTLDMFVLVSHTDTTYPYLLYYSDQLKNFVGSLERIAIFNSSPLQPVMSTADGVLSVLYSINAAPNAFTLFFFRIREDHAAQCDDFKNIYKVRYDVIKRSALSTGPCVITLLDHRYPTIRTKLVSLSYNGSNTIKTVAGYNDDYILFEADKTLFGNYSGTVLYGTAISFIIPANDTINVVIDSTQSTSSTTFTNSIQSIMTSNQFPYPETQELIYVQNLSSICTAGNANFSLTFEYFDLSLNSTLYLVPNGANGRDLPILINQTNVNNTIKLQNKNNFLLSYTPSTDSKERGFLLRYNAVFTLNSTNTNENNHS</sequence>
<evidence type="ECO:0000256" key="1">
    <source>
        <dbReference type="SAM" id="SignalP"/>
    </source>
</evidence>
<dbReference type="AlphaFoldDB" id="A0A914C9N9"/>
<feature type="signal peptide" evidence="1">
    <location>
        <begin position="1"/>
        <end position="24"/>
    </location>
</feature>
<evidence type="ECO:0000313" key="3">
    <source>
        <dbReference type="WBParaSite" id="ACRNAN_Path_640.g2373.t1"/>
    </source>
</evidence>
<organism evidence="2 3">
    <name type="scientific">Acrobeloides nanus</name>
    <dbReference type="NCBI Taxonomy" id="290746"/>
    <lineage>
        <taxon>Eukaryota</taxon>
        <taxon>Metazoa</taxon>
        <taxon>Ecdysozoa</taxon>
        <taxon>Nematoda</taxon>
        <taxon>Chromadorea</taxon>
        <taxon>Rhabditida</taxon>
        <taxon>Tylenchina</taxon>
        <taxon>Cephalobomorpha</taxon>
        <taxon>Cephaloboidea</taxon>
        <taxon>Cephalobidae</taxon>
        <taxon>Acrobeloides</taxon>
    </lineage>
</organism>
<reference evidence="3" key="1">
    <citation type="submission" date="2022-11" db="UniProtKB">
        <authorList>
            <consortium name="WormBaseParasite"/>
        </authorList>
    </citation>
    <scope>IDENTIFICATION</scope>
</reference>
<keyword evidence="2" id="KW-1185">Reference proteome</keyword>
<dbReference type="WBParaSite" id="ACRNAN_Path_640.g2373.t1">
    <property type="protein sequence ID" value="ACRNAN_Path_640.g2373.t1"/>
    <property type="gene ID" value="ACRNAN_Path_640.g2373"/>
</dbReference>
<keyword evidence="1" id="KW-0732">Signal</keyword>
<name>A0A914C9N9_9BILA</name>
<proteinExistence type="predicted"/>
<feature type="chain" id="PRO_5037248685" evidence="1">
    <location>
        <begin position="25"/>
        <end position="508"/>
    </location>
</feature>
<evidence type="ECO:0000313" key="2">
    <source>
        <dbReference type="Proteomes" id="UP000887540"/>
    </source>
</evidence>
<dbReference type="Proteomes" id="UP000887540">
    <property type="component" value="Unplaced"/>
</dbReference>
<accession>A0A914C9N9</accession>
<protein>
    <submittedName>
        <fullName evidence="3">CUB domain-containing protein</fullName>
    </submittedName>
</protein>